<dbReference type="Proteomes" id="UP000069940">
    <property type="component" value="Unassembled WGS sequence"/>
</dbReference>
<dbReference type="Pfam" id="PF08395">
    <property type="entry name" value="7tm_7"/>
    <property type="match status" value="1"/>
</dbReference>
<feature type="transmembrane region" description="Helical" evidence="6">
    <location>
        <begin position="29"/>
        <end position="49"/>
    </location>
</feature>
<evidence type="ECO:0000256" key="7">
    <source>
        <dbReference type="SAM" id="Coils"/>
    </source>
</evidence>
<evidence type="ECO:0000256" key="6">
    <source>
        <dbReference type="RuleBase" id="RU363108"/>
    </source>
</evidence>
<evidence type="ECO:0000313" key="9">
    <source>
        <dbReference type="Proteomes" id="UP000069940"/>
    </source>
</evidence>
<feature type="transmembrane region" description="Helical" evidence="6">
    <location>
        <begin position="232"/>
        <end position="253"/>
    </location>
</feature>
<comment type="caution">
    <text evidence="6">Lacks conserved residue(s) required for the propagation of feature annotation.</text>
</comment>
<accession>A0ABM1ZQ53</accession>
<proteinExistence type="inferred from homology"/>
<evidence type="ECO:0000256" key="2">
    <source>
        <dbReference type="ARBA" id="ARBA00022475"/>
    </source>
</evidence>
<evidence type="ECO:0000256" key="5">
    <source>
        <dbReference type="ARBA" id="ARBA00023136"/>
    </source>
</evidence>
<keyword evidence="5 6" id="KW-0472">Membrane</keyword>
<evidence type="ECO:0000256" key="4">
    <source>
        <dbReference type="ARBA" id="ARBA00022989"/>
    </source>
</evidence>
<sequence length="328" mass="38540">MTVALTIIGIILHSQVFHAHSFVGHVNDIMKFSIGLFTVLVALVSRIIYNKPLSKVWTYFAKHTSNGLIRCSPAIRKYCIKFWIYHIVTILIEYHVIHGIGFSHQWVYFWLSNIYPSTICREIHLCHILYTDYLNEQLEELLSKLLSIKKLMEELMESRKKDSEYQSKLEEYISNLFICKKQYSEIWSVMRTVNKLFAWTQVLNIANNFIQFSCDFYWTYMHFSRLKKTPGIFALFLCLIPAPMILMMLLTAAERFRSLGARIGSILHEIPKTNNRELYDTVYSFSMQVEQQPMQLLAYNLMKIDYSLTIRIVAGVTSYMVIFIQLSK</sequence>
<comment type="similarity">
    <text evidence="6">Belongs to the insect chemoreceptor superfamily. Gustatory receptor (GR) family.</text>
</comment>
<feature type="coiled-coil region" evidence="7">
    <location>
        <begin position="135"/>
        <end position="168"/>
    </location>
</feature>
<organism evidence="8 9">
    <name type="scientific">Aedes albopictus</name>
    <name type="common">Asian tiger mosquito</name>
    <name type="synonym">Stegomyia albopicta</name>
    <dbReference type="NCBI Taxonomy" id="7160"/>
    <lineage>
        <taxon>Eukaryota</taxon>
        <taxon>Metazoa</taxon>
        <taxon>Ecdysozoa</taxon>
        <taxon>Arthropoda</taxon>
        <taxon>Hexapoda</taxon>
        <taxon>Insecta</taxon>
        <taxon>Pterygota</taxon>
        <taxon>Neoptera</taxon>
        <taxon>Endopterygota</taxon>
        <taxon>Diptera</taxon>
        <taxon>Nematocera</taxon>
        <taxon>Culicoidea</taxon>
        <taxon>Culicidae</taxon>
        <taxon>Culicinae</taxon>
        <taxon>Aedini</taxon>
        <taxon>Aedes</taxon>
        <taxon>Stegomyia</taxon>
    </lineage>
</organism>
<protein>
    <recommendedName>
        <fullName evidence="6">Gustatory receptor</fullName>
    </recommendedName>
</protein>
<reference evidence="9" key="1">
    <citation type="journal article" date="2015" name="Proc. Natl. Acad. Sci. U.S.A.">
        <title>Genome sequence of the Asian Tiger mosquito, Aedes albopictus, reveals insights into its biology, genetics, and evolution.</title>
        <authorList>
            <person name="Chen X.G."/>
            <person name="Jiang X."/>
            <person name="Gu J."/>
            <person name="Xu M."/>
            <person name="Wu Y."/>
            <person name="Deng Y."/>
            <person name="Zhang C."/>
            <person name="Bonizzoni M."/>
            <person name="Dermauw W."/>
            <person name="Vontas J."/>
            <person name="Armbruster P."/>
            <person name="Huang X."/>
            <person name="Yang Y."/>
            <person name="Zhang H."/>
            <person name="He W."/>
            <person name="Peng H."/>
            <person name="Liu Y."/>
            <person name="Wu K."/>
            <person name="Chen J."/>
            <person name="Lirakis M."/>
            <person name="Topalis P."/>
            <person name="Van Leeuwen T."/>
            <person name="Hall A.B."/>
            <person name="Jiang X."/>
            <person name="Thorpe C."/>
            <person name="Mueller R.L."/>
            <person name="Sun C."/>
            <person name="Waterhouse R.M."/>
            <person name="Yan G."/>
            <person name="Tu Z.J."/>
            <person name="Fang X."/>
            <person name="James A.A."/>
        </authorList>
    </citation>
    <scope>NUCLEOTIDE SEQUENCE [LARGE SCALE GENOMIC DNA]</scope>
    <source>
        <strain evidence="9">Foshan</strain>
    </source>
</reference>
<dbReference type="RefSeq" id="XP_062704073.1">
    <property type="nucleotide sequence ID" value="XM_062848089.1"/>
</dbReference>
<evidence type="ECO:0000313" key="8">
    <source>
        <dbReference type="EnsemblMetazoa" id="AALFPA23_020596.P30411"/>
    </source>
</evidence>
<dbReference type="GeneID" id="109428247"/>
<dbReference type="EnsemblMetazoa" id="AALFPA23_020596.R30411">
    <property type="protein sequence ID" value="AALFPA23_020596.P30411"/>
    <property type="gene ID" value="AALFPA23_020596"/>
</dbReference>
<keyword evidence="2 6" id="KW-1003">Cell membrane</keyword>
<comment type="subcellular location">
    <subcellularLocation>
        <location evidence="1 6">Cell membrane</location>
        <topology evidence="1 6">Multi-pass membrane protein</topology>
    </subcellularLocation>
</comment>
<comment type="function">
    <text evidence="6">Gustatory receptor which mediates acceptance or avoidance behavior, depending on its substrates.</text>
</comment>
<dbReference type="InterPro" id="IPR013604">
    <property type="entry name" value="7TM_chemorcpt"/>
</dbReference>
<keyword evidence="9" id="KW-1185">Reference proteome</keyword>
<reference evidence="8" key="2">
    <citation type="submission" date="2025-05" db="UniProtKB">
        <authorList>
            <consortium name="EnsemblMetazoa"/>
        </authorList>
    </citation>
    <scope>IDENTIFICATION</scope>
    <source>
        <strain evidence="8">Foshan</strain>
    </source>
</reference>
<feature type="transmembrane region" description="Helical" evidence="6">
    <location>
        <begin position="308"/>
        <end position="326"/>
    </location>
</feature>
<keyword evidence="6" id="KW-0675">Receptor</keyword>
<keyword evidence="4 6" id="KW-1133">Transmembrane helix</keyword>
<keyword evidence="6" id="KW-0807">Transducer</keyword>
<name>A0ABM1ZQ53_AEDAL</name>
<keyword evidence="3 6" id="KW-0812">Transmembrane</keyword>
<evidence type="ECO:0000256" key="1">
    <source>
        <dbReference type="ARBA" id="ARBA00004651"/>
    </source>
</evidence>
<evidence type="ECO:0000256" key="3">
    <source>
        <dbReference type="ARBA" id="ARBA00022692"/>
    </source>
</evidence>
<keyword evidence="7" id="KW-0175">Coiled coil</keyword>